<dbReference type="Proteomes" id="UP001497382">
    <property type="component" value="Unassembled WGS sequence"/>
</dbReference>
<feature type="non-terminal residue" evidence="1">
    <location>
        <position position="1"/>
    </location>
</feature>
<accession>A0AAV2BZS1</accession>
<feature type="non-terminal residue" evidence="1">
    <location>
        <position position="80"/>
    </location>
</feature>
<gene>
    <name evidence="1" type="ORF">LARSCL_LOCUS22486</name>
</gene>
<reference evidence="1 2" key="1">
    <citation type="submission" date="2024-04" db="EMBL/GenBank/DDBJ databases">
        <authorList>
            <person name="Rising A."/>
            <person name="Reimegard J."/>
            <person name="Sonavane S."/>
            <person name="Akerstrom W."/>
            <person name="Nylinder S."/>
            <person name="Hedman E."/>
            <person name="Kallberg Y."/>
        </authorList>
    </citation>
    <scope>NUCLEOTIDE SEQUENCE [LARGE SCALE GENOMIC DNA]</scope>
</reference>
<organism evidence="1 2">
    <name type="scientific">Larinioides sclopetarius</name>
    <dbReference type="NCBI Taxonomy" id="280406"/>
    <lineage>
        <taxon>Eukaryota</taxon>
        <taxon>Metazoa</taxon>
        <taxon>Ecdysozoa</taxon>
        <taxon>Arthropoda</taxon>
        <taxon>Chelicerata</taxon>
        <taxon>Arachnida</taxon>
        <taxon>Araneae</taxon>
        <taxon>Araneomorphae</taxon>
        <taxon>Entelegynae</taxon>
        <taxon>Araneoidea</taxon>
        <taxon>Araneidae</taxon>
        <taxon>Larinioides</taxon>
    </lineage>
</organism>
<dbReference type="InterPro" id="IPR051320">
    <property type="entry name" value="Viral_Replic_Matur_Polypro"/>
</dbReference>
<protein>
    <submittedName>
        <fullName evidence="1">Uncharacterized protein</fullName>
    </submittedName>
</protein>
<evidence type="ECO:0000313" key="1">
    <source>
        <dbReference type="EMBL" id="CAL1301382.1"/>
    </source>
</evidence>
<dbReference type="PANTHER" id="PTHR33064:SF37">
    <property type="entry name" value="RIBONUCLEASE H"/>
    <property type="match status" value="1"/>
</dbReference>
<proteinExistence type="predicted"/>
<dbReference type="InterPro" id="IPR043128">
    <property type="entry name" value="Rev_trsase/Diguanyl_cyclase"/>
</dbReference>
<name>A0AAV2BZS1_9ARAC</name>
<dbReference type="PANTHER" id="PTHR33064">
    <property type="entry name" value="POL PROTEIN"/>
    <property type="match status" value="1"/>
</dbReference>
<evidence type="ECO:0000313" key="2">
    <source>
        <dbReference type="Proteomes" id="UP001497382"/>
    </source>
</evidence>
<dbReference type="EMBL" id="CAXIEN010000675">
    <property type="protein sequence ID" value="CAL1301382.1"/>
    <property type="molecule type" value="Genomic_DNA"/>
</dbReference>
<dbReference type="GO" id="GO:0071897">
    <property type="term" value="P:DNA biosynthetic process"/>
    <property type="evidence" value="ECO:0007669"/>
    <property type="project" value="UniProtKB-ARBA"/>
</dbReference>
<keyword evidence="2" id="KW-1185">Reference proteome</keyword>
<dbReference type="InterPro" id="IPR043502">
    <property type="entry name" value="DNA/RNA_pol_sf"/>
</dbReference>
<dbReference type="Gene3D" id="3.30.70.270">
    <property type="match status" value="1"/>
</dbReference>
<sequence>GYFRKFIPKYSIIARPLSDLLKKDRKYKFGEEEINSFNQLKSLLAENPVLRIYNPSYETETLDFAILQLCFKGTLTPFFD</sequence>
<comment type="caution">
    <text evidence="1">The sequence shown here is derived from an EMBL/GenBank/DDBJ whole genome shotgun (WGS) entry which is preliminary data.</text>
</comment>
<dbReference type="SUPFAM" id="SSF56672">
    <property type="entry name" value="DNA/RNA polymerases"/>
    <property type="match status" value="1"/>
</dbReference>
<dbReference type="AlphaFoldDB" id="A0AAV2BZS1"/>